<feature type="domain" description="Peptidase S8/S53" evidence="8">
    <location>
        <begin position="64"/>
        <end position="331"/>
    </location>
</feature>
<evidence type="ECO:0000313" key="9">
    <source>
        <dbReference type="EMBL" id="MBA8815031.1"/>
    </source>
</evidence>
<comment type="caution">
    <text evidence="9">The sequence shown here is derived from an EMBL/GenBank/DDBJ whole genome shotgun (WGS) entry which is preliminary data.</text>
</comment>
<feature type="signal peptide" evidence="7">
    <location>
        <begin position="1"/>
        <end position="41"/>
    </location>
</feature>
<keyword evidence="6" id="KW-0812">Transmembrane</keyword>
<feature type="transmembrane region" description="Helical" evidence="6">
    <location>
        <begin position="406"/>
        <end position="433"/>
    </location>
</feature>
<keyword evidence="3 5" id="KW-0378">Hydrolase</keyword>
<dbReference type="GO" id="GO:0004252">
    <property type="term" value="F:serine-type endopeptidase activity"/>
    <property type="evidence" value="ECO:0007669"/>
    <property type="project" value="UniProtKB-UniRule"/>
</dbReference>
<evidence type="ECO:0000256" key="7">
    <source>
        <dbReference type="SAM" id="SignalP"/>
    </source>
</evidence>
<evidence type="ECO:0000256" key="5">
    <source>
        <dbReference type="PROSITE-ProRule" id="PRU01240"/>
    </source>
</evidence>
<feature type="active site" description="Charge relay system" evidence="5">
    <location>
        <position position="289"/>
    </location>
</feature>
<dbReference type="Pfam" id="PF00082">
    <property type="entry name" value="Peptidase_S8"/>
    <property type="match status" value="1"/>
</dbReference>
<comment type="similarity">
    <text evidence="1 5">Belongs to the peptidase S8 family.</text>
</comment>
<dbReference type="InterPro" id="IPR015500">
    <property type="entry name" value="Peptidase_S8_subtilisin-rel"/>
</dbReference>
<evidence type="ECO:0000313" key="10">
    <source>
        <dbReference type="Proteomes" id="UP000526083"/>
    </source>
</evidence>
<sequence>MPRSILLRIIATHRRVRLSTVGATVALSATLAAGAALPANAADGSQYWYDAYGVPAAQSEGWTGAGTKIAVIDDQINPELPVFADANLTISEVPICAEGSATSTQWNTGASHGSTSTALLVGNGEGQGAVRGIAPEAEVTFYGFGRGDAAGTEDCGVPQEATDQRLSRMGWGIERAMNDGADVISISMGATNFDVGDEGVISEAIATGVVIVASTDNSAIEPVDEFPWSFNGVVAVNAMDADTNLQTEDTEPFDPVTFPATTVVALGVNFSTIGGQSGWDSSPTATGASLATPLVAGMLALTKQKYPDATGNQLIQSLIHNTWADDHALERDTVGGFGYGAASLTHLLREDPSQYADDNPLMDKPWGSPTAEQVAAVSGTAPTPSASATPAAVEVPAETDSEMPGWLLATIIGGIVLVIALIAATILVVVLITRRKKNITGGKK</sequence>
<dbReference type="RefSeq" id="WP_167044612.1">
    <property type="nucleotide sequence ID" value="NZ_JAAOZB010000001.1"/>
</dbReference>
<dbReference type="Gene3D" id="3.40.50.200">
    <property type="entry name" value="Peptidase S8/S53 domain"/>
    <property type="match status" value="1"/>
</dbReference>
<dbReference type="PROSITE" id="PS51892">
    <property type="entry name" value="SUBTILASE"/>
    <property type="match status" value="1"/>
</dbReference>
<feature type="active site" description="Charge relay system" evidence="5">
    <location>
        <position position="73"/>
    </location>
</feature>
<keyword evidence="4 5" id="KW-0720">Serine protease</keyword>
<dbReference type="InterPro" id="IPR036852">
    <property type="entry name" value="Peptidase_S8/S53_dom_sf"/>
</dbReference>
<organism evidence="9 10">
    <name type="scientific">Microbacterium halimionae</name>
    <dbReference type="NCBI Taxonomy" id="1526413"/>
    <lineage>
        <taxon>Bacteria</taxon>
        <taxon>Bacillati</taxon>
        <taxon>Actinomycetota</taxon>
        <taxon>Actinomycetes</taxon>
        <taxon>Micrococcales</taxon>
        <taxon>Microbacteriaceae</taxon>
        <taxon>Microbacterium</taxon>
    </lineage>
</organism>
<dbReference type="EMBL" id="JACGWY010000001">
    <property type="protein sequence ID" value="MBA8815031.1"/>
    <property type="molecule type" value="Genomic_DNA"/>
</dbReference>
<dbReference type="InterPro" id="IPR050131">
    <property type="entry name" value="Peptidase_S8_subtilisin-like"/>
</dbReference>
<dbReference type="GO" id="GO:0006508">
    <property type="term" value="P:proteolysis"/>
    <property type="evidence" value="ECO:0007669"/>
    <property type="project" value="UniProtKB-KW"/>
</dbReference>
<reference evidence="9 10" key="1">
    <citation type="submission" date="2020-07" db="EMBL/GenBank/DDBJ databases">
        <title>Sequencing the genomes of 1000 actinobacteria strains.</title>
        <authorList>
            <person name="Klenk H.-P."/>
        </authorList>
    </citation>
    <scope>NUCLEOTIDE SEQUENCE [LARGE SCALE GENOMIC DNA]</scope>
    <source>
        <strain evidence="9 10">DSM 27576</strain>
    </source>
</reference>
<keyword evidence="6" id="KW-1133">Transmembrane helix</keyword>
<keyword evidence="7" id="KW-0732">Signal</keyword>
<dbReference type="PANTHER" id="PTHR43806:SF11">
    <property type="entry name" value="CEREVISIN-RELATED"/>
    <property type="match status" value="1"/>
</dbReference>
<evidence type="ECO:0000259" key="8">
    <source>
        <dbReference type="Pfam" id="PF00082"/>
    </source>
</evidence>
<feature type="chain" id="PRO_5031176909" description="Peptidase S8/S53 domain-containing protein" evidence="7">
    <location>
        <begin position="42"/>
        <end position="444"/>
    </location>
</feature>
<keyword evidence="2 5" id="KW-0645">Protease</keyword>
<dbReference type="SUPFAM" id="SSF52743">
    <property type="entry name" value="Subtilisin-like"/>
    <property type="match status" value="1"/>
</dbReference>
<accession>A0A7W3JLD5</accession>
<name>A0A7W3JLD5_9MICO</name>
<gene>
    <name evidence="9" type="ORF">FHX48_000083</name>
</gene>
<evidence type="ECO:0000256" key="4">
    <source>
        <dbReference type="ARBA" id="ARBA00022825"/>
    </source>
</evidence>
<evidence type="ECO:0000256" key="6">
    <source>
        <dbReference type="SAM" id="Phobius"/>
    </source>
</evidence>
<keyword evidence="6" id="KW-0472">Membrane</keyword>
<dbReference type="CDD" id="cd00306">
    <property type="entry name" value="Peptidases_S8_S53"/>
    <property type="match status" value="1"/>
</dbReference>
<dbReference type="AlphaFoldDB" id="A0A7W3JLD5"/>
<feature type="active site" description="Charge relay system" evidence="5">
    <location>
        <position position="112"/>
    </location>
</feature>
<dbReference type="PANTHER" id="PTHR43806">
    <property type="entry name" value="PEPTIDASE S8"/>
    <property type="match status" value="1"/>
</dbReference>
<keyword evidence="10" id="KW-1185">Reference proteome</keyword>
<dbReference type="PRINTS" id="PR00723">
    <property type="entry name" value="SUBTILISIN"/>
</dbReference>
<protein>
    <recommendedName>
        <fullName evidence="8">Peptidase S8/S53 domain-containing protein</fullName>
    </recommendedName>
</protein>
<evidence type="ECO:0000256" key="2">
    <source>
        <dbReference type="ARBA" id="ARBA00022670"/>
    </source>
</evidence>
<dbReference type="Proteomes" id="UP000526083">
    <property type="component" value="Unassembled WGS sequence"/>
</dbReference>
<evidence type="ECO:0000256" key="1">
    <source>
        <dbReference type="ARBA" id="ARBA00011073"/>
    </source>
</evidence>
<dbReference type="InterPro" id="IPR000209">
    <property type="entry name" value="Peptidase_S8/S53_dom"/>
</dbReference>
<proteinExistence type="inferred from homology"/>
<evidence type="ECO:0000256" key="3">
    <source>
        <dbReference type="ARBA" id="ARBA00022801"/>
    </source>
</evidence>